<dbReference type="OrthoDB" id="417481at2759"/>
<name>A0A0Q3RZC1_BRADI</name>
<accession>A0A0Q3RZC1</accession>
<evidence type="ECO:0000259" key="1">
    <source>
        <dbReference type="Pfam" id="PF04059"/>
    </source>
</evidence>
<reference evidence="3" key="3">
    <citation type="submission" date="2018-08" db="UniProtKB">
        <authorList>
            <consortium name="EnsemblPlants"/>
        </authorList>
    </citation>
    <scope>IDENTIFICATION</scope>
    <source>
        <strain evidence="3">cv. Bd21</strain>
    </source>
</reference>
<protein>
    <recommendedName>
        <fullName evidence="1">Mei2-like C-terminal RNA recognition motif domain-containing protein</fullName>
    </recommendedName>
</protein>
<dbReference type="InterPro" id="IPR012677">
    <property type="entry name" value="Nucleotide-bd_a/b_plait_sf"/>
</dbReference>
<gene>
    <name evidence="3" type="primary">LOC112270077</name>
    <name evidence="2" type="ORF">BRADI_1g37783v3</name>
</gene>
<evidence type="ECO:0000313" key="4">
    <source>
        <dbReference type="Proteomes" id="UP000008810"/>
    </source>
</evidence>
<dbReference type="EnsemblPlants" id="KQK17962">
    <property type="protein sequence ID" value="KQK17962"/>
    <property type="gene ID" value="BRADI_1g37783v3"/>
</dbReference>
<dbReference type="STRING" id="15368.A0A0Q3RZC1"/>
<keyword evidence="4" id="KW-1185">Reference proteome</keyword>
<dbReference type="Gramene" id="KQK17962">
    <property type="protein sequence ID" value="KQK17962"/>
    <property type="gene ID" value="BRADI_1g37783v3"/>
</dbReference>
<dbReference type="InterPro" id="IPR035979">
    <property type="entry name" value="RBD_domain_sf"/>
</dbReference>
<sequence length="306" mass="34000">MPEAYGWCPVARGCCSYWCRSAGFLSVSGVWSCAFPPPPPPPLLCHPGYCNFPALPPLLCLCHPGYYNFPTPPPPPPPPQQRPSCFITDLSSEEEQEISPRSVLTVRNSCKELPSSPLSPALPRRLRQLPAFEGAKKAPPSSPRCPRLAFDPTADVTSLMIRNIPNSFTKRRFIAILDQHCADENAKLDGDGDGVKSEYDFLYVPIDFGTGSNKGYAFVNMTTAAAARRLHAHLDGHRWQVGSRRKVCDVVHARVEGLDGLVEHFSGSRFPCYGEREFLPVRFDPPRDGVRKTAERVVGRLHHRPR</sequence>
<dbReference type="CDD" id="cd12277">
    <property type="entry name" value="RRM3_MEI2_EAR1_like"/>
    <property type="match status" value="1"/>
</dbReference>
<reference evidence="2" key="2">
    <citation type="submission" date="2017-06" db="EMBL/GenBank/DDBJ databases">
        <title>WGS assembly of Brachypodium distachyon.</title>
        <authorList>
            <consortium name="The International Brachypodium Initiative"/>
            <person name="Lucas S."/>
            <person name="Harmon-Smith M."/>
            <person name="Lail K."/>
            <person name="Tice H."/>
            <person name="Grimwood J."/>
            <person name="Bruce D."/>
            <person name="Barry K."/>
            <person name="Shu S."/>
            <person name="Lindquist E."/>
            <person name="Wang M."/>
            <person name="Pitluck S."/>
            <person name="Vogel J.P."/>
            <person name="Garvin D.F."/>
            <person name="Mockler T.C."/>
            <person name="Schmutz J."/>
            <person name="Rokhsar D."/>
            <person name="Bevan M.W."/>
        </authorList>
    </citation>
    <scope>NUCLEOTIDE SEQUENCE</scope>
    <source>
        <strain evidence="2">Bd21</strain>
    </source>
</reference>
<dbReference type="AlphaFoldDB" id="A0A0Q3RZC1"/>
<dbReference type="SUPFAM" id="SSF54928">
    <property type="entry name" value="RNA-binding domain, RBD"/>
    <property type="match status" value="1"/>
</dbReference>
<evidence type="ECO:0000313" key="3">
    <source>
        <dbReference type="EnsemblPlants" id="KQK17962"/>
    </source>
</evidence>
<dbReference type="RefSeq" id="XP_024313510.1">
    <property type="nucleotide sequence ID" value="XM_024457742.1"/>
</dbReference>
<feature type="domain" description="Mei2-like C-terminal RNA recognition motif" evidence="1">
    <location>
        <begin position="157"/>
        <end position="265"/>
    </location>
</feature>
<proteinExistence type="predicted"/>
<evidence type="ECO:0000313" key="2">
    <source>
        <dbReference type="EMBL" id="KQK17962.1"/>
    </source>
</evidence>
<dbReference type="KEGG" id="bdi:112270077"/>
<organism evidence="2">
    <name type="scientific">Brachypodium distachyon</name>
    <name type="common">Purple false brome</name>
    <name type="synonym">Trachynia distachya</name>
    <dbReference type="NCBI Taxonomy" id="15368"/>
    <lineage>
        <taxon>Eukaryota</taxon>
        <taxon>Viridiplantae</taxon>
        <taxon>Streptophyta</taxon>
        <taxon>Embryophyta</taxon>
        <taxon>Tracheophyta</taxon>
        <taxon>Spermatophyta</taxon>
        <taxon>Magnoliopsida</taxon>
        <taxon>Liliopsida</taxon>
        <taxon>Poales</taxon>
        <taxon>Poaceae</taxon>
        <taxon>BOP clade</taxon>
        <taxon>Pooideae</taxon>
        <taxon>Stipodae</taxon>
        <taxon>Brachypodieae</taxon>
        <taxon>Brachypodium</taxon>
    </lineage>
</organism>
<dbReference type="InterPro" id="IPR007201">
    <property type="entry name" value="Mei2-like_Rrm_C"/>
</dbReference>
<dbReference type="Pfam" id="PF04059">
    <property type="entry name" value="RRM_2"/>
    <property type="match status" value="1"/>
</dbReference>
<dbReference type="EMBL" id="CM000880">
    <property type="protein sequence ID" value="KQK17962.1"/>
    <property type="molecule type" value="Genomic_DNA"/>
</dbReference>
<dbReference type="Proteomes" id="UP000008810">
    <property type="component" value="Chromosome 1"/>
</dbReference>
<dbReference type="Gene3D" id="3.30.70.330">
    <property type="match status" value="1"/>
</dbReference>
<dbReference type="GO" id="GO:1990904">
    <property type="term" value="C:ribonucleoprotein complex"/>
    <property type="evidence" value="ECO:0000318"/>
    <property type="project" value="GO_Central"/>
</dbReference>
<dbReference type="GeneID" id="112270077"/>
<reference evidence="2 3" key="1">
    <citation type="journal article" date="2010" name="Nature">
        <title>Genome sequencing and analysis of the model grass Brachypodium distachyon.</title>
        <authorList>
            <consortium name="International Brachypodium Initiative"/>
        </authorList>
    </citation>
    <scope>NUCLEOTIDE SEQUENCE [LARGE SCALE GENOMIC DNA]</scope>
    <source>
        <strain evidence="2 3">Bd21</strain>
    </source>
</reference>
<dbReference type="GO" id="GO:0003723">
    <property type="term" value="F:RNA binding"/>
    <property type="evidence" value="ECO:0000318"/>
    <property type="project" value="GO_Central"/>
</dbReference>